<organism evidence="8 9">
    <name type="scientific">Aureobasidium pullulans</name>
    <name type="common">Black yeast</name>
    <name type="synonym">Pullularia pullulans</name>
    <dbReference type="NCBI Taxonomy" id="5580"/>
    <lineage>
        <taxon>Eukaryota</taxon>
        <taxon>Fungi</taxon>
        <taxon>Dikarya</taxon>
        <taxon>Ascomycota</taxon>
        <taxon>Pezizomycotina</taxon>
        <taxon>Dothideomycetes</taxon>
        <taxon>Dothideomycetidae</taxon>
        <taxon>Dothideales</taxon>
        <taxon>Saccotheciaceae</taxon>
        <taxon>Aureobasidium</taxon>
    </lineage>
</organism>
<dbReference type="CDD" id="cd00590">
    <property type="entry name" value="RRM_SF"/>
    <property type="match status" value="1"/>
</dbReference>
<feature type="domain" description="RRM" evidence="7">
    <location>
        <begin position="87"/>
        <end position="163"/>
    </location>
</feature>
<dbReference type="EMBL" id="QZAT01000083">
    <property type="protein sequence ID" value="THX26275.1"/>
    <property type="molecule type" value="Genomic_DNA"/>
</dbReference>
<dbReference type="SMART" id="SM00360">
    <property type="entry name" value="RRM"/>
    <property type="match status" value="1"/>
</dbReference>
<feature type="region of interest" description="Disordered" evidence="6">
    <location>
        <begin position="735"/>
        <end position="758"/>
    </location>
</feature>
<sequence>MAQVKILKRAHNAVQCSSCKQRYDMIEPLDEHLETSSTGRRICPKTRAPALIVCVDCERDFTSVQQHEQHIQDSFSHNPGLSKPTGRSVYVGRLPANVTERDLVNILFDGFIVETTSMRAHCPHSDNFTFVNLTTPAEAYRATRELHNKHFLDQRVTVYLQRPKEANSSQPKRREARSRITSMSPSVFGVGPGKENIELQPPAMQQPPGKPVYVHSTLPPFDPRRPAFSFVPGPTIVHNQHYPTIPPIPYVNYGQPHPMPQFIQPQINHNLANHPPPGFVSGGFLSTTQPPTTNTSQRVSRPQRARRQKFPPSYDGASDPRPDSSETFASIDTKLTDMSAFTDGSRDFDVSIQQPSVSSDSDFRHSVDQTWPTLVSSDPVPEARTWTSFSDDELEDAYQALEKHCHDADTLVSAGYNVTHPVMPPKFEIKAKVKCRSCRTSRQRLDRLIAGSGKKGCSVARNGKHNFPGITHLTTRYEGFEHPPEHCPATSKRRAIALDCEMAGGWNGDGFVDQVIQLTAIDYLTGEVLISSLVKPTLDIQQWRTNIHGVSPRIMFQAIHDGTALSSVTHARDVLFSLVDKNTILVGHALNYDLNVLKIAHNRCVDSEILAKLAINRNRQGGTALKKVCESLMGLGVQRKATHSCLEDSFAAREAVIYMISHPKVLAEWAKAKQVIIDEEDAKRDAARKVKEEAKEEAKKKAAAEAGAQQEGQDAKAPAVLTLMMPALVPTPLDEIADELQMERGPSAGKKRKGGDPVLTSLADRITLFEIPKYPK</sequence>
<evidence type="ECO:0000256" key="2">
    <source>
        <dbReference type="ARBA" id="ARBA00022801"/>
    </source>
</evidence>
<evidence type="ECO:0000259" key="7">
    <source>
        <dbReference type="PROSITE" id="PS50102"/>
    </source>
</evidence>
<feature type="region of interest" description="Disordered" evidence="6">
    <location>
        <begin position="273"/>
        <end position="327"/>
    </location>
</feature>
<keyword evidence="5" id="KW-0175">Coiled coil</keyword>
<keyword evidence="1" id="KW-0540">Nuclease</keyword>
<feature type="compositionally biased region" description="Low complexity" evidence="6">
    <location>
        <begin position="286"/>
        <end position="297"/>
    </location>
</feature>
<dbReference type="PANTHER" id="PTHR12801:SF114">
    <property type="entry name" value="EXONUCLEASE, PUTATIVE (AFU_ORTHOLOGUE AFUA_7G00870)-RELATED"/>
    <property type="match status" value="1"/>
</dbReference>
<dbReference type="GO" id="GO:0006364">
    <property type="term" value="P:rRNA processing"/>
    <property type="evidence" value="ECO:0007669"/>
    <property type="project" value="TreeGrafter"/>
</dbReference>
<evidence type="ECO:0000313" key="9">
    <source>
        <dbReference type="Proteomes" id="UP000310374"/>
    </source>
</evidence>
<gene>
    <name evidence="8" type="ORF">D6D12_06312</name>
</gene>
<dbReference type="AlphaFoldDB" id="A0AB74JQA7"/>
<dbReference type="GO" id="GO:0003723">
    <property type="term" value="F:RNA binding"/>
    <property type="evidence" value="ECO:0007669"/>
    <property type="project" value="UniProtKB-UniRule"/>
</dbReference>
<feature type="coiled-coil region" evidence="5">
    <location>
        <begin position="677"/>
        <end position="711"/>
    </location>
</feature>
<keyword evidence="4" id="KW-0694">RNA-binding</keyword>
<feature type="region of interest" description="Disordered" evidence="6">
    <location>
        <begin position="163"/>
        <end position="191"/>
    </location>
</feature>
<dbReference type="Pfam" id="PF00929">
    <property type="entry name" value="RNase_T"/>
    <property type="match status" value="1"/>
</dbReference>
<dbReference type="SMART" id="SM00479">
    <property type="entry name" value="EXOIII"/>
    <property type="match status" value="1"/>
</dbReference>
<accession>A0AB74JQA7</accession>
<dbReference type="PROSITE" id="PS50102">
    <property type="entry name" value="RRM"/>
    <property type="match status" value="1"/>
</dbReference>
<name>A0AB74JQA7_AURPU</name>
<dbReference type="GO" id="GO:0004527">
    <property type="term" value="F:exonuclease activity"/>
    <property type="evidence" value="ECO:0007669"/>
    <property type="project" value="UniProtKB-KW"/>
</dbReference>
<dbReference type="InterPro" id="IPR047021">
    <property type="entry name" value="REXO1/3/4-like"/>
</dbReference>
<keyword evidence="3" id="KW-0269">Exonuclease</keyword>
<dbReference type="InterPro" id="IPR012677">
    <property type="entry name" value="Nucleotide-bd_a/b_plait_sf"/>
</dbReference>
<evidence type="ECO:0000256" key="6">
    <source>
        <dbReference type="SAM" id="MobiDB-lite"/>
    </source>
</evidence>
<evidence type="ECO:0000256" key="3">
    <source>
        <dbReference type="ARBA" id="ARBA00022839"/>
    </source>
</evidence>
<comment type="caution">
    <text evidence="8">The sequence shown here is derived from an EMBL/GenBank/DDBJ whole genome shotgun (WGS) entry which is preliminary data.</text>
</comment>
<dbReference type="CDD" id="cd06137">
    <property type="entry name" value="DEDDh_RNase"/>
    <property type="match status" value="1"/>
</dbReference>
<dbReference type="GO" id="GO:0000027">
    <property type="term" value="P:ribosomal large subunit assembly"/>
    <property type="evidence" value="ECO:0007669"/>
    <property type="project" value="TreeGrafter"/>
</dbReference>
<protein>
    <recommendedName>
        <fullName evidence="7">RRM domain-containing protein</fullName>
    </recommendedName>
</protein>
<dbReference type="GO" id="GO:0005634">
    <property type="term" value="C:nucleus"/>
    <property type="evidence" value="ECO:0007669"/>
    <property type="project" value="TreeGrafter"/>
</dbReference>
<dbReference type="SUPFAM" id="SSF54928">
    <property type="entry name" value="RNA-binding domain, RBD"/>
    <property type="match status" value="1"/>
</dbReference>
<dbReference type="PANTHER" id="PTHR12801">
    <property type="entry name" value="RNA EXONUCLEASE REXO1 / RECO3 FAMILY MEMBER-RELATED"/>
    <property type="match status" value="1"/>
</dbReference>
<dbReference type="Gene3D" id="3.30.420.10">
    <property type="entry name" value="Ribonuclease H-like superfamily/Ribonuclease H"/>
    <property type="match status" value="1"/>
</dbReference>
<dbReference type="InterPro" id="IPR012337">
    <property type="entry name" value="RNaseH-like_sf"/>
</dbReference>
<dbReference type="SUPFAM" id="SSF53098">
    <property type="entry name" value="Ribonuclease H-like"/>
    <property type="match status" value="1"/>
</dbReference>
<dbReference type="InterPro" id="IPR013520">
    <property type="entry name" value="Ribonucl_H"/>
</dbReference>
<dbReference type="Gene3D" id="3.30.70.330">
    <property type="match status" value="1"/>
</dbReference>
<dbReference type="Proteomes" id="UP000310374">
    <property type="component" value="Unassembled WGS sequence"/>
</dbReference>
<dbReference type="InterPro" id="IPR000504">
    <property type="entry name" value="RRM_dom"/>
</dbReference>
<keyword evidence="2" id="KW-0378">Hydrolase</keyword>
<evidence type="ECO:0000256" key="5">
    <source>
        <dbReference type="SAM" id="Coils"/>
    </source>
</evidence>
<evidence type="ECO:0000256" key="4">
    <source>
        <dbReference type="PROSITE-ProRule" id="PRU00176"/>
    </source>
</evidence>
<dbReference type="InterPro" id="IPR036397">
    <property type="entry name" value="RNaseH_sf"/>
</dbReference>
<dbReference type="InterPro" id="IPR035979">
    <property type="entry name" value="RBD_domain_sf"/>
</dbReference>
<proteinExistence type="predicted"/>
<evidence type="ECO:0000256" key="1">
    <source>
        <dbReference type="ARBA" id="ARBA00022722"/>
    </source>
</evidence>
<reference evidence="8 9" key="1">
    <citation type="submission" date="2018-10" db="EMBL/GenBank/DDBJ databases">
        <title>Fifty Aureobasidium pullulans genomes reveal a recombining polyextremotolerant generalist.</title>
        <authorList>
            <person name="Gostincar C."/>
            <person name="Turk M."/>
            <person name="Zajc J."/>
            <person name="Gunde-Cimerman N."/>
        </authorList>
    </citation>
    <scope>NUCLEOTIDE SEQUENCE [LARGE SCALE GENOMIC DNA]</scope>
    <source>
        <strain evidence="8 9">EXF-10081</strain>
    </source>
</reference>
<evidence type="ECO:0000313" key="8">
    <source>
        <dbReference type="EMBL" id="THX26275.1"/>
    </source>
</evidence>